<dbReference type="OrthoDB" id="408631at2759"/>
<dbReference type="EMBL" id="NHTK01006117">
    <property type="protein sequence ID" value="PPQ63606.1"/>
    <property type="molecule type" value="Genomic_DNA"/>
</dbReference>
<feature type="chain" id="PRO_5018808519" description="Carboxylic ester hydrolase" evidence="3">
    <location>
        <begin position="17"/>
        <end position="535"/>
    </location>
</feature>
<dbReference type="PANTHER" id="PTHR11559">
    <property type="entry name" value="CARBOXYLESTERASE"/>
    <property type="match status" value="1"/>
</dbReference>
<evidence type="ECO:0000313" key="5">
    <source>
        <dbReference type="EMBL" id="PPQ63606.1"/>
    </source>
</evidence>
<keyword evidence="3" id="KW-0732">Signal</keyword>
<dbReference type="STRING" id="181874.A0A409V9Y6"/>
<dbReference type="PROSITE" id="PS00122">
    <property type="entry name" value="CARBOXYLESTERASE_B_1"/>
    <property type="match status" value="1"/>
</dbReference>
<sequence length="535" mass="58229">MLYLPILASLISFASAIFIAERQNVGPLVGATVSLDYVTLNGVQNASTGIISFRGIPYADPPVGNLRWRAPVSPPSKNLGTIEATEFGKACVRASQITVATQTSEDCLFGNVYIPINTQTTDKLPVLVWFHGGGFQSGSSHTAPPELILQTSAKPLILVSFDYRLGQFGFLGGSQIAADGDINAGLLDQRAALQWVQRYIPNFGGDPGRVTLWGQSAGAGSAMFHMMANDGDNQGLFHSVIAESPPFGYTPNNTDAHVQNIFNDFATNAGCSIKGTKTMSCLRNLTSKQLAVAGNKTLNSRPATLFVFGPIVDGTYVQRRPFQAFSTGLFSHVPLLVGSNTNEGANWSATLEDPAANTSMPNANETTVFNFMNGQYPTLTQDTINEAFSFYPLDDYQGSFSLQGQQMYGEVRYICSSGSLATDITLFGNKSYRFHYDNPHLGSNHHDELDAQFDPPDDSDDSDLALFEDMRQYWTSFVTDGMPSSISNPSWMPVDTLIGSPRILLQPNNIVMEDVDNSLADRCDFWNSKAQEMQI</sequence>
<protein>
    <recommendedName>
        <fullName evidence="3">Carboxylic ester hydrolase</fullName>
        <ecNumber evidence="3">3.1.1.-</ecNumber>
    </recommendedName>
</protein>
<dbReference type="Proteomes" id="UP000284842">
    <property type="component" value="Unassembled WGS sequence"/>
</dbReference>
<comment type="similarity">
    <text evidence="1 3">Belongs to the type-B carboxylesterase/lipase family.</text>
</comment>
<dbReference type="SUPFAM" id="SSF53474">
    <property type="entry name" value="alpha/beta-Hydrolases"/>
    <property type="match status" value="1"/>
</dbReference>
<dbReference type="Pfam" id="PF00135">
    <property type="entry name" value="COesterase"/>
    <property type="match status" value="1"/>
</dbReference>
<evidence type="ECO:0000313" key="6">
    <source>
        <dbReference type="Proteomes" id="UP000284842"/>
    </source>
</evidence>
<evidence type="ECO:0000256" key="1">
    <source>
        <dbReference type="ARBA" id="ARBA00005964"/>
    </source>
</evidence>
<dbReference type="InterPro" id="IPR019826">
    <property type="entry name" value="Carboxylesterase_B_AS"/>
</dbReference>
<feature type="signal peptide" evidence="3">
    <location>
        <begin position="1"/>
        <end position="16"/>
    </location>
</feature>
<dbReference type="AlphaFoldDB" id="A0A409V9Y6"/>
<dbReference type="GO" id="GO:0016787">
    <property type="term" value="F:hydrolase activity"/>
    <property type="evidence" value="ECO:0007669"/>
    <property type="project" value="UniProtKB-KW"/>
</dbReference>
<proteinExistence type="inferred from homology"/>
<dbReference type="EC" id="3.1.1.-" evidence="3"/>
<dbReference type="InterPro" id="IPR002018">
    <property type="entry name" value="CarbesteraseB"/>
</dbReference>
<accession>A0A409V9Y6</accession>
<dbReference type="InParanoid" id="A0A409V9Y6"/>
<keyword evidence="6" id="KW-1185">Reference proteome</keyword>
<dbReference type="InterPro" id="IPR029058">
    <property type="entry name" value="AB_hydrolase_fold"/>
</dbReference>
<dbReference type="Gene3D" id="3.40.50.1820">
    <property type="entry name" value="alpha/beta hydrolase"/>
    <property type="match status" value="1"/>
</dbReference>
<reference evidence="5 6" key="1">
    <citation type="journal article" date="2018" name="Evol. Lett.">
        <title>Horizontal gene cluster transfer increased hallucinogenic mushroom diversity.</title>
        <authorList>
            <person name="Reynolds H.T."/>
            <person name="Vijayakumar V."/>
            <person name="Gluck-Thaler E."/>
            <person name="Korotkin H.B."/>
            <person name="Matheny P.B."/>
            <person name="Slot J.C."/>
        </authorList>
    </citation>
    <scope>NUCLEOTIDE SEQUENCE [LARGE SCALE GENOMIC DNA]</scope>
    <source>
        <strain evidence="5 6">2629</strain>
    </source>
</reference>
<evidence type="ECO:0000256" key="2">
    <source>
        <dbReference type="ARBA" id="ARBA00022801"/>
    </source>
</evidence>
<feature type="domain" description="Carboxylesterase type B" evidence="4">
    <location>
        <begin position="33"/>
        <end position="496"/>
    </location>
</feature>
<evidence type="ECO:0000256" key="3">
    <source>
        <dbReference type="RuleBase" id="RU361235"/>
    </source>
</evidence>
<gene>
    <name evidence="5" type="ORF">CVT24_004466</name>
</gene>
<organism evidence="5 6">
    <name type="scientific">Panaeolus cyanescens</name>
    <dbReference type="NCBI Taxonomy" id="181874"/>
    <lineage>
        <taxon>Eukaryota</taxon>
        <taxon>Fungi</taxon>
        <taxon>Dikarya</taxon>
        <taxon>Basidiomycota</taxon>
        <taxon>Agaricomycotina</taxon>
        <taxon>Agaricomycetes</taxon>
        <taxon>Agaricomycetidae</taxon>
        <taxon>Agaricales</taxon>
        <taxon>Agaricineae</taxon>
        <taxon>Galeropsidaceae</taxon>
        <taxon>Panaeolus</taxon>
    </lineage>
</organism>
<dbReference type="InterPro" id="IPR050309">
    <property type="entry name" value="Type-B_Carboxylest/Lipase"/>
</dbReference>
<name>A0A409V9Y6_9AGAR</name>
<keyword evidence="2 3" id="KW-0378">Hydrolase</keyword>
<evidence type="ECO:0000259" key="4">
    <source>
        <dbReference type="Pfam" id="PF00135"/>
    </source>
</evidence>
<comment type="caution">
    <text evidence="5">The sequence shown here is derived from an EMBL/GenBank/DDBJ whole genome shotgun (WGS) entry which is preliminary data.</text>
</comment>